<evidence type="ECO:0000259" key="1">
    <source>
        <dbReference type="Pfam" id="PF15919"/>
    </source>
</evidence>
<evidence type="ECO:0000313" key="2">
    <source>
        <dbReference type="EMBL" id="ALL69642.1"/>
    </source>
</evidence>
<reference evidence="2 3" key="1">
    <citation type="journal article" date="2014" name="Genome Announc.">
        <title>Draft Genome Sequence of the Haloacid-Degrading Burkholderia caribensis Strain MBA4.</title>
        <authorList>
            <person name="Pan Y."/>
            <person name="Kong K.F."/>
            <person name="Tsang J.S."/>
        </authorList>
    </citation>
    <scope>NUCLEOTIDE SEQUENCE [LARGE SCALE GENOMIC DNA]</scope>
    <source>
        <strain evidence="2 3">MBA4</strain>
        <plasmid evidence="3">Plasmid</plasmid>
    </source>
</reference>
<name>A0A0P0RLE9_9BURK</name>
<geneLocation type="plasmid" evidence="3"/>
<dbReference type="Proteomes" id="UP000019146">
    <property type="component" value="Plasmid unnamed"/>
</dbReference>
<dbReference type="InterPro" id="IPR031807">
    <property type="entry name" value="HicB-like"/>
</dbReference>
<keyword evidence="2" id="KW-0614">Plasmid</keyword>
<dbReference type="Pfam" id="PF15919">
    <property type="entry name" value="HicB_lk_antitox"/>
    <property type="match status" value="1"/>
</dbReference>
<dbReference type="SUPFAM" id="SSF143100">
    <property type="entry name" value="TTHA1013/TTHA0281-like"/>
    <property type="match status" value="1"/>
</dbReference>
<dbReference type="KEGG" id="bcai:K788_0006282"/>
<dbReference type="EMBL" id="CP012748">
    <property type="protein sequence ID" value="ALL69642.1"/>
    <property type="molecule type" value="Genomic_DNA"/>
</dbReference>
<dbReference type="Gene3D" id="3.30.160.250">
    <property type="match status" value="1"/>
</dbReference>
<organism evidence="2 3">
    <name type="scientific">Paraburkholderia caribensis MBA4</name>
    <dbReference type="NCBI Taxonomy" id="1323664"/>
    <lineage>
        <taxon>Bacteria</taxon>
        <taxon>Pseudomonadati</taxon>
        <taxon>Pseudomonadota</taxon>
        <taxon>Betaproteobacteria</taxon>
        <taxon>Burkholderiales</taxon>
        <taxon>Burkholderiaceae</taxon>
        <taxon>Paraburkholderia</taxon>
    </lineage>
</organism>
<dbReference type="RefSeq" id="WP_035995606.1">
    <property type="nucleotide sequence ID" value="NZ_CP012748.1"/>
</dbReference>
<accession>A0A0P0RLE9</accession>
<sequence length="139" mass="15291">MLSYPISLTPDDNGTLLVTFPDVPEAITVGDDEEDAKVQALDALEAAFEIYFAEKRSIPMPSKAKRGQPVVTLPALVTAKVLLADEMLRQNVRKAELARRLSVNQVQVDRLLNFGHSSKIEMVESAFAVLGKRLDVRAV</sequence>
<evidence type="ECO:0000313" key="3">
    <source>
        <dbReference type="Proteomes" id="UP000019146"/>
    </source>
</evidence>
<feature type="domain" description="HicB-like antitoxin of toxin-antitoxin system" evidence="1">
    <location>
        <begin position="4"/>
        <end position="65"/>
    </location>
</feature>
<dbReference type="AlphaFoldDB" id="A0A0P0RLE9"/>
<gene>
    <name evidence="2" type="ORF">K788_0006282</name>
</gene>
<proteinExistence type="predicted"/>
<protein>
    <submittedName>
        <fullName evidence="2">Transcriptional regulator</fullName>
    </submittedName>
</protein>
<dbReference type="GeneID" id="69973191"/>
<dbReference type="InterPro" id="IPR035069">
    <property type="entry name" value="TTHA1013/TTHA0281-like"/>
</dbReference>